<dbReference type="Proteomes" id="UP000292704">
    <property type="component" value="Unassembled WGS sequence"/>
</dbReference>
<dbReference type="InterPro" id="IPR020845">
    <property type="entry name" value="AMP-binding_CS"/>
</dbReference>
<dbReference type="InterPro" id="IPR000873">
    <property type="entry name" value="AMP-dep_synth/lig_dom"/>
</dbReference>
<evidence type="ECO:0000313" key="8">
    <source>
        <dbReference type="Proteomes" id="UP000292704"/>
    </source>
</evidence>
<dbReference type="PANTHER" id="PTHR43845">
    <property type="entry name" value="BLR5969 PROTEIN"/>
    <property type="match status" value="1"/>
</dbReference>
<organism evidence="7 8">
    <name type="scientific">Natrinema altunense</name>
    <dbReference type="NCBI Taxonomy" id="222984"/>
    <lineage>
        <taxon>Archaea</taxon>
        <taxon>Methanobacteriati</taxon>
        <taxon>Methanobacteriota</taxon>
        <taxon>Stenosarchaea group</taxon>
        <taxon>Halobacteria</taxon>
        <taxon>Halobacteriales</taxon>
        <taxon>Natrialbaceae</taxon>
        <taxon>Natrinema</taxon>
    </lineage>
</organism>
<dbReference type="GO" id="GO:0010124">
    <property type="term" value="P:phenylacetate catabolic process"/>
    <property type="evidence" value="ECO:0007669"/>
    <property type="project" value="InterPro"/>
</dbReference>
<comment type="subunit">
    <text evidence="2">Monomer.</text>
</comment>
<dbReference type="RefSeq" id="WP_130170525.1">
    <property type="nucleotide sequence ID" value="NZ_SHMR01000003.1"/>
</dbReference>
<accession>A0A482Y0G4</accession>
<dbReference type="PIRSF" id="PIRSF006444">
    <property type="entry name" value="PaaK"/>
    <property type="match status" value="1"/>
</dbReference>
<evidence type="ECO:0000256" key="3">
    <source>
        <dbReference type="ARBA" id="ARBA00022598"/>
    </source>
</evidence>
<reference evidence="7 8" key="1">
    <citation type="submission" date="2019-02" db="EMBL/GenBank/DDBJ databases">
        <title>Genome analysis provides insights into bioremediation potentialities and Haloocin production by Natrinema altunense strain 4.1R isolated from Chott Douz in Tunisian desert.</title>
        <authorList>
            <person name="Najjari A."/>
            <person name="Youssef N."/>
            <person name="Ben Dhia O."/>
            <person name="Ferjani R."/>
            <person name="El Hidri D."/>
            <person name="Ouzari H.I."/>
            <person name="Cherif A."/>
        </authorList>
    </citation>
    <scope>NUCLEOTIDE SEQUENCE [LARGE SCALE GENOMIC DNA]</scope>
    <source>
        <strain evidence="7 8">4.1R</strain>
    </source>
</reference>
<dbReference type="NCBIfam" id="NF041878">
    <property type="entry name" value="paak_haloarch"/>
    <property type="match status" value="1"/>
</dbReference>
<keyword evidence="4" id="KW-0547">Nucleotide-binding</keyword>
<dbReference type="SUPFAM" id="SSF56801">
    <property type="entry name" value="Acetyl-CoA synthetase-like"/>
    <property type="match status" value="1"/>
</dbReference>
<feature type="domain" description="AMP-dependent ligase C-terminal" evidence="6">
    <location>
        <begin position="340"/>
        <end position="434"/>
    </location>
</feature>
<comment type="caution">
    <text evidence="7">The sequence shown here is derived from an EMBL/GenBank/DDBJ whole genome shotgun (WGS) entry which is preliminary data.</text>
</comment>
<evidence type="ECO:0000256" key="2">
    <source>
        <dbReference type="ARBA" id="ARBA00011245"/>
    </source>
</evidence>
<dbReference type="Pfam" id="PF00501">
    <property type="entry name" value="AMP-binding"/>
    <property type="match status" value="1"/>
</dbReference>
<dbReference type="GO" id="GO:0047475">
    <property type="term" value="F:phenylacetate-CoA ligase activity"/>
    <property type="evidence" value="ECO:0007669"/>
    <property type="project" value="InterPro"/>
</dbReference>
<dbReference type="OrthoDB" id="37928at2157"/>
<evidence type="ECO:0000313" key="7">
    <source>
        <dbReference type="EMBL" id="RZH67803.1"/>
    </source>
</evidence>
<evidence type="ECO:0000259" key="5">
    <source>
        <dbReference type="Pfam" id="PF00501"/>
    </source>
</evidence>
<dbReference type="InterPro" id="IPR011880">
    <property type="entry name" value="PA_CoA_ligase"/>
</dbReference>
<dbReference type="PANTHER" id="PTHR43845:SF1">
    <property type="entry name" value="BLR5969 PROTEIN"/>
    <property type="match status" value="1"/>
</dbReference>
<dbReference type="EMBL" id="SHMR01000003">
    <property type="protein sequence ID" value="RZH67803.1"/>
    <property type="molecule type" value="Genomic_DNA"/>
</dbReference>
<dbReference type="Gene3D" id="3.40.50.12780">
    <property type="entry name" value="N-terminal domain of ligase-like"/>
    <property type="match status" value="1"/>
</dbReference>
<dbReference type="STRING" id="222984.GCA_000731985_03482"/>
<dbReference type="InterPro" id="IPR042099">
    <property type="entry name" value="ANL_N_sf"/>
</dbReference>
<evidence type="ECO:0000259" key="6">
    <source>
        <dbReference type="Pfam" id="PF14535"/>
    </source>
</evidence>
<sequence>MSQSRTPIESSHESLSRDELRALQDKRLRETVAYAYENVELYRTAFDEAGVDPAAIDGVDDLPMIPMTTKADFRTAYPDGLFAVDESDLQRIHASSGTTGKPKIVGYTDTDIDIWSEVVARSLRAAGVEPGETLQNGYGYGLFTGGLGLHYGAEKLGATVIPIGGGQTQRQVELLQDLESDALSCTPSYSLYLAETAREMGVDVRDLPLETVIFGAEPCTDPMREEIEERLDVTGVDIYGLSEIIGPGVSMECHEAQDGLHIWEDHFYPEVVDPKTGEPLEEGEEGELVLTTLTKEALPVLRYRTGDLTTLNYDTCDCGRTMVRMDNVTGRADDLLIVRGVNLYPSEVEDVVLEFEEIAPFYRIDIDREDNLDRMTLTVEREPEATTDLDDLHDRILRRLSNVLSFTPDRLTIADPGSLERTKTGKVKRVYDHRR</sequence>
<evidence type="ECO:0000256" key="4">
    <source>
        <dbReference type="ARBA" id="ARBA00022741"/>
    </source>
</evidence>
<dbReference type="PROSITE" id="PS00455">
    <property type="entry name" value="AMP_BINDING"/>
    <property type="match status" value="1"/>
</dbReference>
<gene>
    <name evidence="7" type="ORF">ELS17_09690</name>
</gene>
<comment type="pathway">
    <text evidence="1">Aromatic compound metabolism.</text>
</comment>
<protein>
    <submittedName>
        <fullName evidence="7">Phenylacetate--CoA ligase</fullName>
    </submittedName>
</protein>
<name>A0A482Y0G4_9EURY</name>
<dbReference type="InterPro" id="IPR028154">
    <property type="entry name" value="AMP-dep_Lig_C"/>
</dbReference>
<evidence type="ECO:0000256" key="1">
    <source>
        <dbReference type="ARBA" id="ARBA00005211"/>
    </source>
</evidence>
<feature type="domain" description="AMP-dependent synthetase/ligase" evidence="5">
    <location>
        <begin position="83"/>
        <end position="290"/>
    </location>
</feature>
<dbReference type="InterPro" id="IPR045851">
    <property type="entry name" value="AMP-bd_C_sf"/>
</dbReference>
<dbReference type="GO" id="GO:0000166">
    <property type="term" value="F:nucleotide binding"/>
    <property type="evidence" value="ECO:0007669"/>
    <property type="project" value="UniProtKB-KW"/>
</dbReference>
<dbReference type="Gene3D" id="3.30.300.30">
    <property type="match status" value="1"/>
</dbReference>
<proteinExistence type="predicted"/>
<keyword evidence="3 7" id="KW-0436">Ligase</keyword>
<dbReference type="Pfam" id="PF14535">
    <property type="entry name" value="AMP-binding_C_2"/>
    <property type="match status" value="1"/>
</dbReference>
<dbReference type="CDD" id="cd05913">
    <property type="entry name" value="PaaK"/>
    <property type="match status" value="1"/>
</dbReference>
<dbReference type="FunFam" id="3.40.50.12780:FF:000016">
    <property type="entry name" value="Phenylacetate-coenzyme A ligase"/>
    <property type="match status" value="1"/>
</dbReference>
<dbReference type="AlphaFoldDB" id="A0A482Y0G4"/>